<name>A0A5C5WE90_9BACT</name>
<keyword evidence="1" id="KW-0472">Membrane</keyword>
<evidence type="ECO:0000256" key="1">
    <source>
        <dbReference type="SAM" id="Phobius"/>
    </source>
</evidence>
<comment type="caution">
    <text evidence="2">The sequence shown here is derived from an EMBL/GenBank/DDBJ whole genome shotgun (WGS) entry which is preliminary data.</text>
</comment>
<dbReference type="Proteomes" id="UP000318995">
    <property type="component" value="Unassembled WGS sequence"/>
</dbReference>
<dbReference type="AlphaFoldDB" id="A0A5C5WE90"/>
<organism evidence="2 3">
    <name type="scientific">Botrimarina hoheduenensis</name>
    <dbReference type="NCBI Taxonomy" id="2528000"/>
    <lineage>
        <taxon>Bacteria</taxon>
        <taxon>Pseudomonadati</taxon>
        <taxon>Planctomycetota</taxon>
        <taxon>Planctomycetia</taxon>
        <taxon>Pirellulales</taxon>
        <taxon>Lacipirellulaceae</taxon>
        <taxon>Botrimarina</taxon>
    </lineage>
</organism>
<proteinExistence type="predicted"/>
<protein>
    <submittedName>
        <fullName evidence="2">Uncharacterized protein</fullName>
    </submittedName>
</protein>
<sequence length="58" mass="6663">MLATHDTFIRISDLIRDFLPGVWKWFDSLNRDEWLVVLAVFCAVGFLIIRGLGGKRAI</sequence>
<dbReference type="RefSeq" id="WP_197524636.1">
    <property type="nucleotide sequence ID" value="NZ_SJPH01000001.1"/>
</dbReference>
<keyword evidence="3" id="KW-1185">Reference proteome</keyword>
<evidence type="ECO:0000313" key="3">
    <source>
        <dbReference type="Proteomes" id="UP000318995"/>
    </source>
</evidence>
<keyword evidence="1" id="KW-0812">Transmembrane</keyword>
<gene>
    <name evidence="2" type="ORF">Pla111_01440</name>
</gene>
<feature type="transmembrane region" description="Helical" evidence="1">
    <location>
        <begin position="34"/>
        <end position="53"/>
    </location>
</feature>
<accession>A0A5C5WE90</accession>
<reference evidence="2 3" key="1">
    <citation type="submission" date="2019-02" db="EMBL/GenBank/DDBJ databases">
        <title>Deep-cultivation of Planctomycetes and their phenomic and genomic characterization uncovers novel biology.</title>
        <authorList>
            <person name="Wiegand S."/>
            <person name="Jogler M."/>
            <person name="Boedeker C."/>
            <person name="Pinto D."/>
            <person name="Vollmers J."/>
            <person name="Rivas-Marin E."/>
            <person name="Kohn T."/>
            <person name="Peeters S.H."/>
            <person name="Heuer A."/>
            <person name="Rast P."/>
            <person name="Oberbeckmann S."/>
            <person name="Bunk B."/>
            <person name="Jeske O."/>
            <person name="Meyerdierks A."/>
            <person name="Storesund J.E."/>
            <person name="Kallscheuer N."/>
            <person name="Luecker S."/>
            <person name="Lage O.M."/>
            <person name="Pohl T."/>
            <person name="Merkel B.J."/>
            <person name="Hornburger P."/>
            <person name="Mueller R.-W."/>
            <person name="Bruemmer F."/>
            <person name="Labrenz M."/>
            <person name="Spormann A.M."/>
            <person name="Op Den Camp H."/>
            <person name="Overmann J."/>
            <person name="Amann R."/>
            <person name="Jetten M.S.M."/>
            <person name="Mascher T."/>
            <person name="Medema M.H."/>
            <person name="Devos D.P."/>
            <person name="Kaster A.-K."/>
            <person name="Ovreas L."/>
            <person name="Rohde M."/>
            <person name="Galperin M.Y."/>
            <person name="Jogler C."/>
        </authorList>
    </citation>
    <scope>NUCLEOTIDE SEQUENCE [LARGE SCALE GENOMIC DNA]</scope>
    <source>
        <strain evidence="2 3">Pla111</strain>
    </source>
</reference>
<dbReference type="EMBL" id="SJPH01000001">
    <property type="protein sequence ID" value="TWT48381.1"/>
    <property type="molecule type" value="Genomic_DNA"/>
</dbReference>
<keyword evidence="1" id="KW-1133">Transmembrane helix</keyword>
<evidence type="ECO:0000313" key="2">
    <source>
        <dbReference type="EMBL" id="TWT48381.1"/>
    </source>
</evidence>